<evidence type="ECO:0000256" key="1">
    <source>
        <dbReference type="ARBA" id="ARBA00003273"/>
    </source>
</evidence>
<evidence type="ECO:0000256" key="3">
    <source>
        <dbReference type="ARBA" id="ARBA00010918"/>
    </source>
</evidence>
<dbReference type="InterPro" id="IPR045175">
    <property type="entry name" value="M28_fam"/>
</dbReference>
<dbReference type="eggNOG" id="COG2234">
    <property type="taxonomic scope" value="Bacteria"/>
</dbReference>
<feature type="transmembrane region" description="Helical" evidence="10">
    <location>
        <begin position="536"/>
        <end position="556"/>
    </location>
</feature>
<comment type="caution">
    <text evidence="12">The sequence shown here is derived from an EMBL/GenBank/DDBJ whole genome shotgun (WGS) entry which is preliminary data.</text>
</comment>
<feature type="transmembrane region" description="Helical" evidence="10">
    <location>
        <begin position="403"/>
        <end position="422"/>
    </location>
</feature>
<evidence type="ECO:0000256" key="9">
    <source>
        <dbReference type="ARBA" id="ARBA00031512"/>
    </source>
</evidence>
<evidence type="ECO:0000313" key="12">
    <source>
        <dbReference type="EMBL" id="EGD58856.1"/>
    </source>
</evidence>
<feature type="domain" description="Peptidase M28" evidence="11">
    <location>
        <begin position="101"/>
        <end position="298"/>
    </location>
</feature>
<feature type="transmembrane region" description="Helical" evidence="10">
    <location>
        <begin position="476"/>
        <end position="493"/>
    </location>
</feature>
<feature type="transmembrane region" description="Helical" evidence="10">
    <location>
        <begin position="429"/>
        <end position="445"/>
    </location>
</feature>
<dbReference type="InParanoid" id="F1Z8Y3"/>
<accession>F1Z8Y3</accession>
<feature type="transmembrane region" description="Helical" evidence="10">
    <location>
        <begin position="370"/>
        <end position="391"/>
    </location>
</feature>
<protein>
    <recommendedName>
        <fullName evidence="4">Vacuolar membrane protease</fullName>
    </recommendedName>
    <alternativeName>
        <fullName evidence="9">FXNA-related family protease 1</fullName>
    </alternativeName>
</protein>
<dbReference type="InterPro" id="IPR007484">
    <property type="entry name" value="Peptidase_M28"/>
</dbReference>
<dbReference type="GO" id="GO:0005774">
    <property type="term" value="C:vacuolar membrane"/>
    <property type="evidence" value="ECO:0007669"/>
    <property type="project" value="UniProtKB-SubCell"/>
</dbReference>
<keyword evidence="6" id="KW-0378">Hydrolase</keyword>
<dbReference type="GO" id="GO:0006508">
    <property type="term" value="P:proteolysis"/>
    <property type="evidence" value="ECO:0007669"/>
    <property type="project" value="InterPro"/>
</dbReference>
<dbReference type="AlphaFoldDB" id="F1Z8Y3"/>
<comment type="function">
    <text evidence="1">May be involved in vacuolar sorting and osmoregulation.</text>
</comment>
<keyword evidence="8" id="KW-0325">Glycoprotein</keyword>
<dbReference type="STRING" id="983920.Y88_0917"/>
<dbReference type="OrthoDB" id="9778250at2"/>
<dbReference type="PROSITE" id="PS00758">
    <property type="entry name" value="ARGE_DAPE_CPG2_1"/>
    <property type="match status" value="1"/>
</dbReference>
<evidence type="ECO:0000256" key="5">
    <source>
        <dbReference type="ARBA" id="ARBA00022554"/>
    </source>
</evidence>
<feature type="transmembrane region" description="Helical" evidence="10">
    <location>
        <begin position="505"/>
        <end position="524"/>
    </location>
</feature>
<dbReference type="PANTHER" id="PTHR12147">
    <property type="entry name" value="METALLOPEPTIDASE M28 FAMILY MEMBER"/>
    <property type="match status" value="1"/>
</dbReference>
<dbReference type="SUPFAM" id="SSF53187">
    <property type="entry name" value="Zn-dependent exopeptidases"/>
    <property type="match status" value="1"/>
</dbReference>
<dbReference type="PANTHER" id="PTHR12147:SF58">
    <property type="entry name" value="VACUOLAR MEMBRANE PROTEASE"/>
    <property type="match status" value="1"/>
</dbReference>
<gene>
    <name evidence="12" type="ORF">Y88_0917</name>
</gene>
<evidence type="ECO:0000256" key="8">
    <source>
        <dbReference type="ARBA" id="ARBA00023180"/>
    </source>
</evidence>
<evidence type="ECO:0000256" key="6">
    <source>
        <dbReference type="ARBA" id="ARBA00022801"/>
    </source>
</evidence>
<dbReference type="InterPro" id="IPR001261">
    <property type="entry name" value="ArgE/DapE_CS"/>
</dbReference>
<comment type="similarity">
    <text evidence="3">Belongs to the peptidase M28 family.</text>
</comment>
<dbReference type="Gene3D" id="3.40.630.10">
    <property type="entry name" value="Zn peptidases"/>
    <property type="match status" value="1"/>
</dbReference>
<evidence type="ECO:0000313" key="13">
    <source>
        <dbReference type="Proteomes" id="UP000004728"/>
    </source>
</evidence>
<dbReference type="Proteomes" id="UP000004728">
    <property type="component" value="Unassembled WGS sequence"/>
</dbReference>
<evidence type="ECO:0000256" key="10">
    <source>
        <dbReference type="SAM" id="Phobius"/>
    </source>
</evidence>
<evidence type="ECO:0000256" key="7">
    <source>
        <dbReference type="ARBA" id="ARBA00022989"/>
    </source>
</evidence>
<dbReference type="HOGENOM" id="CLU_019249_2_0_5"/>
<name>F1Z8Y3_9SPHN</name>
<dbReference type="Pfam" id="PF04389">
    <property type="entry name" value="Peptidase_M28"/>
    <property type="match status" value="1"/>
</dbReference>
<sequence length="570" mass="59870">MALVLGLFLAVIGTTTPWPAPVDTLPDHFSASRAMADVRVIGREPHPAGSMADAQLCGWLAQRLRGLGMEVHEQAFTPDPVRVARYIDWGGVADRPQRMVNLVAVLPGRDRRLSAVALMAHHDTVSGSPGAADDGAGMASIIETVRAIAAAGLPPRDLVVILTDGEEIGLDGARAFFGREAGGGDPLRDHIGALINLEARGGGGRATLFQTSADNGAAVALASRSIHHPAGSSLAVFLYRILPNDTDLTMALPWAGTHGVAAYNFAFIGRPGLYHSPKATPERLDQGSLQDMGGQVLDLTRALLDAPRLPGPTHDLVFFDLFGLIMVMLPLWTGWVMLGVSAGAVAALWRERGRGRGHLRAGLAGAGRMLGLAGLAALLTMGSNLVSFHVGGPNYYDRLAATPRLEVMASASAIAAFFVVIGRWRPGRAALAGAFVPLWIAGMLLQFFAPVAAYVVVVPVLVASLITLLPERGVGSVVAIILAGLVVGYQFQLVHEMLQAVGSDMPLVVALPLVLAALALLPRWQPLSRPGRRTAVLAFGLLGFAVALVVRATPIADTIPAYSLTTRPLP</sequence>
<reference evidence="12 13" key="1">
    <citation type="journal article" date="2012" name="J. Bacteriol.">
        <title>Draft Genome Sequence of Novosphingobium nitrogenifigens Y88T.</title>
        <authorList>
            <person name="Strabala T.J."/>
            <person name="Macdonald L."/>
            <person name="Liu V."/>
            <person name="Smit A.M."/>
        </authorList>
    </citation>
    <scope>NUCLEOTIDE SEQUENCE [LARGE SCALE GENOMIC DNA]</scope>
    <source>
        <strain evidence="12 13">DSM 19370</strain>
    </source>
</reference>
<feature type="transmembrane region" description="Helical" evidence="10">
    <location>
        <begin position="451"/>
        <end position="469"/>
    </location>
</feature>
<keyword evidence="5" id="KW-0926">Vacuole</keyword>
<keyword evidence="7 10" id="KW-1133">Transmembrane helix</keyword>
<keyword evidence="10" id="KW-0472">Membrane</keyword>
<dbReference type="GO" id="GO:0008235">
    <property type="term" value="F:metalloexopeptidase activity"/>
    <property type="evidence" value="ECO:0007669"/>
    <property type="project" value="InterPro"/>
</dbReference>
<keyword evidence="10" id="KW-0812">Transmembrane</keyword>
<feature type="transmembrane region" description="Helical" evidence="10">
    <location>
        <begin position="316"/>
        <end position="349"/>
    </location>
</feature>
<dbReference type="EMBL" id="AEWJ01000038">
    <property type="protein sequence ID" value="EGD58856.1"/>
    <property type="molecule type" value="Genomic_DNA"/>
</dbReference>
<evidence type="ECO:0000256" key="2">
    <source>
        <dbReference type="ARBA" id="ARBA00004128"/>
    </source>
</evidence>
<keyword evidence="13" id="KW-1185">Reference proteome</keyword>
<proteinExistence type="inferred from homology"/>
<organism evidence="12 13">
    <name type="scientific">Novosphingobium nitrogenifigens DSM 19370</name>
    <dbReference type="NCBI Taxonomy" id="983920"/>
    <lineage>
        <taxon>Bacteria</taxon>
        <taxon>Pseudomonadati</taxon>
        <taxon>Pseudomonadota</taxon>
        <taxon>Alphaproteobacteria</taxon>
        <taxon>Sphingomonadales</taxon>
        <taxon>Sphingomonadaceae</taxon>
        <taxon>Novosphingobium</taxon>
    </lineage>
</organism>
<evidence type="ECO:0000256" key="4">
    <source>
        <dbReference type="ARBA" id="ARBA00017435"/>
    </source>
</evidence>
<evidence type="ECO:0000259" key="11">
    <source>
        <dbReference type="Pfam" id="PF04389"/>
    </source>
</evidence>
<comment type="subcellular location">
    <subcellularLocation>
        <location evidence="2">Vacuole membrane</location>
        <topology evidence="2">Multi-pass membrane protein</topology>
    </subcellularLocation>
</comment>